<name>D7DM76_METV0</name>
<dbReference type="Gene3D" id="2.20.130.30">
    <property type="entry name" value="Protein of unknown function DUF2782"/>
    <property type="match status" value="1"/>
</dbReference>
<dbReference type="STRING" id="666681.M301_0401"/>
<dbReference type="HOGENOM" id="CLU_145353_0_0_4"/>
<dbReference type="InterPro" id="IPR021357">
    <property type="entry name" value="DUF2782"/>
</dbReference>
<feature type="region of interest" description="Disordered" evidence="1">
    <location>
        <begin position="32"/>
        <end position="62"/>
    </location>
</feature>
<evidence type="ECO:0000256" key="2">
    <source>
        <dbReference type="SAM" id="SignalP"/>
    </source>
</evidence>
<dbReference type="KEGG" id="meh:M301_0401"/>
<evidence type="ECO:0008006" key="5">
    <source>
        <dbReference type="Google" id="ProtNLM"/>
    </source>
</evidence>
<gene>
    <name evidence="3" type="ordered locus">M301_0401</name>
</gene>
<proteinExistence type="predicted"/>
<protein>
    <recommendedName>
        <fullName evidence="5">DUF2782 domain-containing protein</fullName>
    </recommendedName>
</protein>
<dbReference type="RefSeq" id="WP_013147103.1">
    <property type="nucleotide sequence ID" value="NC_014207.1"/>
</dbReference>
<accession>D7DM76</accession>
<feature type="signal peptide" evidence="2">
    <location>
        <begin position="1"/>
        <end position="30"/>
    </location>
</feature>
<feature type="chain" id="PRO_5003094844" description="DUF2782 domain-containing protein" evidence="2">
    <location>
        <begin position="31"/>
        <end position="126"/>
    </location>
</feature>
<dbReference type="eggNOG" id="ENOG5032ZXK">
    <property type="taxonomic scope" value="Bacteria"/>
</dbReference>
<dbReference type="Pfam" id="PF11191">
    <property type="entry name" value="DUF2782"/>
    <property type="match status" value="1"/>
</dbReference>
<keyword evidence="4" id="KW-1185">Reference proteome</keyword>
<reference evidence="4" key="1">
    <citation type="submission" date="2010-05" db="EMBL/GenBank/DDBJ databases">
        <title>Complete sequence of Methylotenera sp. 301.</title>
        <authorList>
            <person name="Lucas S."/>
            <person name="Copeland A."/>
            <person name="Lapidus A."/>
            <person name="Cheng J.-F."/>
            <person name="Bruce D."/>
            <person name="Goodwin L."/>
            <person name="Pitluck S."/>
            <person name="Clum A."/>
            <person name="Land M."/>
            <person name="Hauser L."/>
            <person name="Kyrpides N."/>
            <person name="Ivanova N."/>
            <person name="Chistoservova L."/>
            <person name="Kalyuzhnaya M."/>
            <person name="Woyke T."/>
        </authorList>
    </citation>
    <scope>NUCLEOTIDE SEQUENCE [LARGE SCALE GENOMIC DNA]</scope>
    <source>
        <strain evidence="4">301</strain>
    </source>
</reference>
<evidence type="ECO:0000313" key="4">
    <source>
        <dbReference type="Proteomes" id="UP000000383"/>
    </source>
</evidence>
<reference evidence="3 4" key="2">
    <citation type="journal article" date="2011" name="J. Bacteriol.">
        <title>Genomes of three methylotrophs from a single niche uncover genetic and metabolic divergence of Methylophilaceae.</title>
        <authorList>
            <person name="Lapidus A."/>
            <person name="Clum A."/>
            <person name="Labutti K."/>
            <person name="Kaluzhnaya M.G."/>
            <person name="Lim S."/>
            <person name="Beck D.A."/>
            <person name="Glavina Del Rio T."/>
            <person name="Nolan M."/>
            <person name="Mavromatis K."/>
            <person name="Huntemann M."/>
            <person name="Lucas S."/>
            <person name="Lidstrom M.E."/>
            <person name="Ivanova N."/>
            <person name="Chistoserdova L."/>
        </authorList>
    </citation>
    <scope>NUCLEOTIDE SEQUENCE [LARGE SCALE GENOMIC DNA]</scope>
    <source>
        <strain evidence="3 4">301</strain>
    </source>
</reference>
<evidence type="ECO:0000313" key="3">
    <source>
        <dbReference type="EMBL" id="ADI28787.1"/>
    </source>
</evidence>
<evidence type="ECO:0000256" key="1">
    <source>
        <dbReference type="SAM" id="MobiDB-lite"/>
    </source>
</evidence>
<keyword evidence="2" id="KW-0732">Signal</keyword>
<dbReference type="EMBL" id="CP002056">
    <property type="protein sequence ID" value="ADI28787.1"/>
    <property type="molecule type" value="Genomic_DNA"/>
</dbReference>
<dbReference type="Proteomes" id="UP000000383">
    <property type="component" value="Chromosome"/>
</dbReference>
<dbReference type="AlphaFoldDB" id="D7DM76"/>
<sequence precursor="true">MRKISKSIIWKNVALLLVLGVAQLPSLAVAETPKAKTPPADLQPLEDIPPPAITNEDNADEPQVTIIKKKGETIEEYRINGQLYMMKITPAHGVPYYMHKEDQNGGWVNDGPSQPMSIPKWTIFRF</sequence>
<organism evidence="3 4">
    <name type="scientific">Methylotenera versatilis (strain 301)</name>
    <dbReference type="NCBI Taxonomy" id="666681"/>
    <lineage>
        <taxon>Bacteria</taxon>
        <taxon>Pseudomonadati</taxon>
        <taxon>Pseudomonadota</taxon>
        <taxon>Betaproteobacteria</taxon>
        <taxon>Nitrosomonadales</taxon>
        <taxon>Methylophilaceae</taxon>
        <taxon>Methylotenera</taxon>
    </lineage>
</organism>